<dbReference type="InterPro" id="IPR026112">
    <property type="entry name" value="AMN"/>
</dbReference>
<sequence>MFWSKNFETSASPRKSGKPWEEFLVSDIGMKTFGNNFNIEVTGESCSAAEGCDCDNAHLFGDVCTGKWKWQTPPCANPVTPIGFCFPICAKSKEQRAKSKEQRATFNQSREFLSFSKVPYFLRVLRRTRNNGALRQGNIGVKSPYLNFDSDYVSKPEYILPEGASKQRGRFELAFGQIGASVMIGAGVGGTAGIYNGLKQTTLAGQTGKLRRTQRERRILLLRLPGHDTGGNLVRPARPLSRIPRLLLRSAHQDDIDYQRSANGMLAKAIYERLPCEVSYDLMDFLQPDPNFLDYRYRRGSSIIDTDLMLKISMWSNVMIILIYFVITVVNVKCSRMPKRNVKKTKMSENHYWHPSLIGIDVKNTRLLSEEVPRLATPYSSHKASGYYTNGSTRNRRPSCPPGYAELRDPPGAVHSPPGRTIVPKRGLFSQSETRSSGLDTPIDGSNRRLKRFRVCLNLKVAQ</sequence>
<dbReference type="Proteomes" id="UP000479000">
    <property type="component" value="Unassembled WGS sequence"/>
</dbReference>
<feature type="region of interest" description="Disordered" evidence="1">
    <location>
        <begin position="386"/>
        <end position="444"/>
    </location>
</feature>
<evidence type="ECO:0000256" key="2">
    <source>
        <dbReference type="SAM" id="Phobius"/>
    </source>
</evidence>
<keyword evidence="2" id="KW-0812">Transmembrane</keyword>
<evidence type="ECO:0000256" key="1">
    <source>
        <dbReference type="SAM" id="MobiDB-lite"/>
    </source>
</evidence>
<keyword evidence="4" id="KW-1185">Reference proteome</keyword>
<feature type="transmembrane region" description="Helical" evidence="2">
    <location>
        <begin position="314"/>
        <end position="334"/>
    </location>
</feature>
<dbReference type="EMBL" id="CADCXU010016568">
    <property type="protein sequence ID" value="CAB0005621.1"/>
    <property type="molecule type" value="Genomic_DNA"/>
</dbReference>
<name>A0A6H5GSR5_9HEMI</name>
<keyword evidence="2" id="KW-1133">Transmembrane helix</keyword>
<dbReference type="OrthoDB" id="159299at2759"/>
<keyword evidence="2" id="KW-0472">Membrane</keyword>
<accession>A0A6H5GSR5</accession>
<feature type="compositionally biased region" description="Polar residues" evidence="1">
    <location>
        <begin position="429"/>
        <end position="439"/>
    </location>
</feature>
<reference evidence="3 4" key="1">
    <citation type="submission" date="2020-02" db="EMBL/GenBank/DDBJ databases">
        <authorList>
            <person name="Ferguson B K."/>
        </authorList>
    </citation>
    <scope>NUCLEOTIDE SEQUENCE [LARGE SCALE GENOMIC DNA]</scope>
</reference>
<dbReference type="AlphaFoldDB" id="A0A6H5GSR5"/>
<proteinExistence type="predicted"/>
<organism evidence="3 4">
    <name type="scientific">Nesidiocoris tenuis</name>
    <dbReference type="NCBI Taxonomy" id="355587"/>
    <lineage>
        <taxon>Eukaryota</taxon>
        <taxon>Metazoa</taxon>
        <taxon>Ecdysozoa</taxon>
        <taxon>Arthropoda</taxon>
        <taxon>Hexapoda</taxon>
        <taxon>Insecta</taxon>
        <taxon>Pterygota</taxon>
        <taxon>Neoptera</taxon>
        <taxon>Paraneoptera</taxon>
        <taxon>Hemiptera</taxon>
        <taxon>Heteroptera</taxon>
        <taxon>Panheteroptera</taxon>
        <taxon>Cimicomorpha</taxon>
        <taxon>Miridae</taxon>
        <taxon>Dicyphina</taxon>
        <taxon>Nesidiocoris</taxon>
    </lineage>
</organism>
<evidence type="ECO:0000313" key="3">
    <source>
        <dbReference type="EMBL" id="CAB0005621.1"/>
    </source>
</evidence>
<dbReference type="Pfam" id="PF14828">
    <property type="entry name" value="Amnionless"/>
    <property type="match status" value="1"/>
</dbReference>
<evidence type="ECO:0000313" key="4">
    <source>
        <dbReference type="Proteomes" id="UP000479000"/>
    </source>
</evidence>
<gene>
    <name evidence="3" type="ORF">NTEN_LOCUS11098</name>
</gene>
<protein>
    <submittedName>
        <fullName evidence="3">Uncharacterized protein</fullName>
    </submittedName>
</protein>